<evidence type="ECO:0000256" key="1">
    <source>
        <dbReference type="SAM" id="Coils"/>
    </source>
</evidence>
<gene>
    <name evidence="2" type="ORF">SU86_005615</name>
</gene>
<name>A0A3G1B1B4_9ARCH</name>
<proteinExistence type="predicted"/>
<keyword evidence="3" id="KW-1185">Reference proteome</keyword>
<dbReference type="EMBL" id="CP011097">
    <property type="protein sequence ID" value="AJZ75927.2"/>
    <property type="molecule type" value="Genomic_DNA"/>
</dbReference>
<evidence type="ECO:0000313" key="2">
    <source>
        <dbReference type="EMBL" id="AJZ75927.2"/>
    </source>
</evidence>
<organism evidence="2 3">
    <name type="scientific">Candidatus Nitrosotenuis cloacae</name>
    <dbReference type="NCBI Taxonomy" id="1603555"/>
    <lineage>
        <taxon>Archaea</taxon>
        <taxon>Nitrososphaerota</taxon>
        <taxon>Candidatus Nitrosotenuis</taxon>
    </lineage>
</organism>
<sequence>MLGGNPTKKSLVFQSLLNGEDITLDVCSFEEVLPYSLLSIPISTITPHDNVWIASSMLSRIADVTNTLVVIEDEFPIGTISANEIIDGLQKRPTSEFFSENITKIMNADFYIDSRTVNIKGILDRMGKSQNPFSIIQNDKTSFSQFSIRQTLEIGALCKTDFGAGSFEKRRIASFKRDDTIKDVIEKLKKEQSEFVMLEDEFSFVNHEIILEKLKELSNTQNENIVNLSASTLKAITPVLISEKLSISEICKIMINAKYPCVMTSDRLITPRDVLDVLCKEG</sequence>
<dbReference type="STRING" id="1603555.SU86_005615"/>
<dbReference type="KEGG" id="tah:SU86_005615"/>
<evidence type="ECO:0008006" key="4">
    <source>
        <dbReference type="Google" id="ProtNLM"/>
    </source>
</evidence>
<dbReference type="AlphaFoldDB" id="A0A3G1B1B4"/>
<evidence type="ECO:0000313" key="3">
    <source>
        <dbReference type="Proteomes" id="UP000266745"/>
    </source>
</evidence>
<reference evidence="2 3" key="1">
    <citation type="journal article" date="2016" name="Sci. Rep.">
        <title>A novel ammonia-oxidizing archaeon from wastewater treatment plant: Its enrichment, physiological and genomic characteristics.</title>
        <authorList>
            <person name="Li Y."/>
            <person name="Ding K."/>
            <person name="Wen X."/>
            <person name="Zhang B."/>
            <person name="Shen B."/>
            <person name="Yang Y."/>
        </authorList>
    </citation>
    <scope>NUCLEOTIDE SEQUENCE [LARGE SCALE GENOMIC DNA]</scope>
    <source>
        <strain evidence="2 3">SAT1</strain>
    </source>
</reference>
<feature type="coiled-coil region" evidence="1">
    <location>
        <begin position="181"/>
        <end position="231"/>
    </location>
</feature>
<accession>A0A3G1B1B4</accession>
<dbReference type="Proteomes" id="UP000266745">
    <property type="component" value="Chromosome"/>
</dbReference>
<protein>
    <recommendedName>
        <fullName evidence="4">CBS domain-containing protein</fullName>
    </recommendedName>
</protein>
<keyword evidence="1" id="KW-0175">Coiled coil</keyword>